<organism evidence="1 2">
    <name type="scientific">Oesophagostomum dentatum</name>
    <name type="common">Nodular worm</name>
    <dbReference type="NCBI Taxonomy" id="61180"/>
    <lineage>
        <taxon>Eukaryota</taxon>
        <taxon>Metazoa</taxon>
        <taxon>Ecdysozoa</taxon>
        <taxon>Nematoda</taxon>
        <taxon>Chromadorea</taxon>
        <taxon>Rhabditida</taxon>
        <taxon>Rhabditina</taxon>
        <taxon>Rhabditomorpha</taxon>
        <taxon>Strongyloidea</taxon>
        <taxon>Strongylidae</taxon>
        <taxon>Oesophagostomum</taxon>
    </lineage>
</organism>
<gene>
    <name evidence="1" type="ORF">OESDEN_22226</name>
</gene>
<dbReference type="OrthoDB" id="28045at2759"/>
<name>A0A0B1RZS2_OESDE</name>
<proteinExistence type="predicted"/>
<dbReference type="AlphaFoldDB" id="A0A0B1RZS2"/>
<sequence length="344" mass="39316">MKTAVEEPVARPEKSWLARRLASILRRSPTEADDMTLLKKPQVHEPGGCAKCREAFDKTVQLWVNEDECSVDPSNVYRQQLRVILQKERRKRIWISTIRTLVGVNFIIVETLCVPDGTIITDDECYVTGAFLDSLDQSSTKSLSSRNSTELSSPVALRNAVEQSRRTVSLNAADMKEEEEILAPATPAEPVNRNRSFPERKRNNVSTLLFDRLTRRLSKANCDYKWRNDPLKAFVERALCNLNEGLPDHLSGLSQTSDINDVETVSLDSTEAAKYNLNSPLWDRFDLFSKEEYTSWHDKFRHDKMSSKMVKKQDAIFELILIEKAHCAHLAFLQQIELVDSVED</sequence>
<evidence type="ECO:0000313" key="2">
    <source>
        <dbReference type="Proteomes" id="UP000053660"/>
    </source>
</evidence>
<dbReference type="EMBL" id="KN610055">
    <property type="protein sequence ID" value="KHJ78154.1"/>
    <property type="molecule type" value="Genomic_DNA"/>
</dbReference>
<keyword evidence="2" id="KW-1185">Reference proteome</keyword>
<reference evidence="1 2" key="1">
    <citation type="submission" date="2014-03" db="EMBL/GenBank/DDBJ databases">
        <title>Draft genome of the hookworm Oesophagostomum dentatum.</title>
        <authorList>
            <person name="Mitreva M."/>
        </authorList>
    </citation>
    <scope>NUCLEOTIDE SEQUENCE [LARGE SCALE GENOMIC DNA]</scope>
    <source>
        <strain evidence="1 2">OD-Hann</strain>
    </source>
</reference>
<evidence type="ECO:0008006" key="3">
    <source>
        <dbReference type="Google" id="ProtNLM"/>
    </source>
</evidence>
<evidence type="ECO:0000313" key="1">
    <source>
        <dbReference type="EMBL" id="KHJ78154.1"/>
    </source>
</evidence>
<accession>A0A0B1RZS2</accession>
<dbReference type="Proteomes" id="UP000053660">
    <property type="component" value="Unassembled WGS sequence"/>
</dbReference>
<protein>
    <recommendedName>
        <fullName evidence="3">DH domain-containing protein</fullName>
    </recommendedName>
</protein>